<protein>
    <recommendedName>
        <fullName evidence="6">NACHT domain-containing protein</fullName>
    </recommendedName>
</protein>
<dbReference type="GO" id="GO:0007165">
    <property type="term" value="P:signal transduction"/>
    <property type="evidence" value="ECO:0007669"/>
    <property type="project" value="InterPro"/>
</dbReference>
<dbReference type="RefSeq" id="WP_220210877.1">
    <property type="nucleotide sequence ID" value="NZ_BNJK01000002.1"/>
</dbReference>
<dbReference type="Pfam" id="PF13676">
    <property type="entry name" value="TIR_2"/>
    <property type="match status" value="1"/>
</dbReference>
<feature type="transmembrane region" description="Helical" evidence="1">
    <location>
        <begin position="782"/>
        <end position="803"/>
    </location>
</feature>
<feature type="transmembrane region" description="Helical" evidence="1">
    <location>
        <begin position="599"/>
        <end position="616"/>
    </location>
</feature>
<evidence type="ECO:0008006" key="6">
    <source>
        <dbReference type="Google" id="ProtNLM"/>
    </source>
</evidence>
<accession>A0A8J3J113</accession>
<dbReference type="AlphaFoldDB" id="A0A8J3J113"/>
<evidence type="ECO:0000313" key="5">
    <source>
        <dbReference type="Proteomes" id="UP000597444"/>
    </source>
</evidence>
<evidence type="ECO:0000259" key="3">
    <source>
        <dbReference type="PROSITE" id="PS50837"/>
    </source>
</evidence>
<feature type="transmembrane region" description="Helical" evidence="1">
    <location>
        <begin position="823"/>
        <end position="846"/>
    </location>
</feature>
<dbReference type="PROSITE" id="PS50104">
    <property type="entry name" value="TIR"/>
    <property type="match status" value="1"/>
</dbReference>
<feature type="transmembrane region" description="Helical" evidence="1">
    <location>
        <begin position="703"/>
        <end position="725"/>
    </location>
</feature>
<dbReference type="Gene3D" id="3.40.50.10140">
    <property type="entry name" value="Toll/interleukin-1 receptor homology (TIR) domain"/>
    <property type="match status" value="1"/>
</dbReference>
<proteinExistence type="predicted"/>
<feature type="transmembrane region" description="Helical" evidence="1">
    <location>
        <begin position="622"/>
        <end position="643"/>
    </location>
</feature>
<evidence type="ECO:0000259" key="2">
    <source>
        <dbReference type="PROSITE" id="PS50104"/>
    </source>
</evidence>
<dbReference type="SUPFAM" id="SSF52200">
    <property type="entry name" value="Toll/Interleukin receptor TIR domain"/>
    <property type="match status" value="1"/>
</dbReference>
<dbReference type="InterPro" id="IPR007111">
    <property type="entry name" value="NACHT_NTPase"/>
</dbReference>
<organism evidence="4 5">
    <name type="scientific">Reticulibacter mediterranei</name>
    <dbReference type="NCBI Taxonomy" id="2778369"/>
    <lineage>
        <taxon>Bacteria</taxon>
        <taxon>Bacillati</taxon>
        <taxon>Chloroflexota</taxon>
        <taxon>Ktedonobacteria</taxon>
        <taxon>Ktedonobacterales</taxon>
        <taxon>Reticulibacteraceae</taxon>
        <taxon>Reticulibacter</taxon>
    </lineage>
</organism>
<gene>
    <name evidence="4" type="ORF">KSF_103980</name>
</gene>
<reference evidence="4" key="1">
    <citation type="submission" date="2020-10" db="EMBL/GenBank/DDBJ databases">
        <title>Taxonomic study of unclassified bacteria belonging to the class Ktedonobacteria.</title>
        <authorList>
            <person name="Yabe S."/>
            <person name="Wang C.M."/>
            <person name="Zheng Y."/>
            <person name="Sakai Y."/>
            <person name="Cavaletti L."/>
            <person name="Monciardini P."/>
            <person name="Donadio S."/>
        </authorList>
    </citation>
    <scope>NUCLEOTIDE SEQUENCE</scope>
    <source>
        <strain evidence="4">ID150040</strain>
    </source>
</reference>
<keyword evidence="1" id="KW-0472">Membrane</keyword>
<keyword evidence="1" id="KW-0812">Transmembrane</keyword>
<dbReference type="InterPro" id="IPR000157">
    <property type="entry name" value="TIR_dom"/>
</dbReference>
<feature type="transmembrane region" description="Helical" evidence="1">
    <location>
        <begin position="884"/>
        <end position="913"/>
    </location>
</feature>
<feature type="domain" description="TIR" evidence="2">
    <location>
        <begin position="9"/>
        <end position="151"/>
    </location>
</feature>
<feature type="transmembrane region" description="Helical" evidence="1">
    <location>
        <begin position="531"/>
        <end position="550"/>
    </location>
</feature>
<dbReference type="InterPro" id="IPR027417">
    <property type="entry name" value="P-loop_NTPase"/>
</dbReference>
<name>A0A8J3J113_9CHLR</name>
<sequence length="967" mass="109753">MQDAFTNSSPISIFYSYAREDEKLRRRLEQHLSLLRQQGVIAAWHHRQVLAGTEWEQDVHAHLSTASVILLLVSPAYFASDYCSSIEMHYALERHATKSARVIPILLRPVYWQVAPFAHLECLPRNEKPVTLWENQDQAFVEIVQAICAVIADLRGGTTSIRQRATRPATMSSRVTARGEEKNRYHFLKRVHALWIDGMLKRSIAPAGMIRGPLYEQPHTIVNPWKPLVQEIEERVQPVPPDTSIEHLYDNAQHALLILGAPGAGKTTLLLELARTLLARAHRDEHAPLPIVFNLSSWAEKRAPLSHWLIEEVAIRYQLPHPLAAQWIEGEQVILLLDGLDEVEGVHRRECVNAVNAYRREHAFVPVVVCSRTEAYLLQPSRLTLAKAISVEPLSFQQVDAYLERVGEQVEAIRHALSSDQDLRAVVTTPLLLNILVETYRGTSLDDLFAVPPEKRQQRLFQAYVDRMLARRKVEQQYTKEQTIQWLTWLARQMQQHDQTILYLEQMQPSWLAEQSLVRLYTLLAVRLPDMAVGCIISLVVVHLFFRVALGISFDLRYGLLGALVGGLLSGRQQELVVEEERSPPFWKQIRNTRLQRSCVVNGLLVGLSYGLLVGFYEHNSAIGFCYGLGYGCASYCLSFLLWRKQWPPARMGMLVRSWETFWHQVISAKNIRIGLTVGCCLALGYIVSTELAHHFQNTQSDVVAYALADLLNYTQVGLLLAILLERRVPDIRPAEIVTWSWKNLWYSFHKVQRLRQAVLIGILSGGVTGVSAWLRGTQGPGLDYGVSAGVIIGLCSWLFHGLSEGLSSTTLEANQRLRPNQGIWYSARNSLFIGVFSGVMSWGLYVLSTLIFDVSKFLSMLNWMVWSTIWSVVWWQIAMNYAVLIALGVGVLGAICNGGLACLQHIVFRWLLWRSKSLPWRSARFLDYADRHILLRKVGGGYTFIHRLLLDYFTSCGSRPQQGEDA</sequence>
<dbReference type="SUPFAM" id="SSF52540">
    <property type="entry name" value="P-loop containing nucleoside triphosphate hydrolases"/>
    <property type="match status" value="1"/>
</dbReference>
<dbReference type="SMART" id="SM00255">
    <property type="entry name" value="TIR"/>
    <property type="match status" value="1"/>
</dbReference>
<keyword evidence="1" id="KW-1133">Transmembrane helix</keyword>
<evidence type="ECO:0000256" key="1">
    <source>
        <dbReference type="SAM" id="Phobius"/>
    </source>
</evidence>
<dbReference type="Gene3D" id="3.40.50.300">
    <property type="entry name" value="P-loop containing nucleotide triphosphate hydrolases"/>
    <property type="match status" value="1"/>
</dbReference>
<evidence type="ECO:0000313" key="4">
    <source>
        <dbReference type="EMBL" id="GHP00351.1"/>
    </source>
</evidence>
<feature type="transmembrane region" description="Helical" evidence="1">
    <location>
        <begin position="755"/>
        <end position="775"/>
    </location>
</feature>
<dbReference type="EMBL" id="BNJK01000002">
    <property type="protein sequence ID" value="GHP00351.1"/>
    <property type="molecule type" value="Genomic_DNA"/>
</dbReference>
<comment type="caution">
    <text evidence="4">The sequence shown here is derived from an EMBL/GenBank/DDBJ whole genome shotgun (WGS) entry which is preliminary data.</text>
</comment>
<dbReference type="PROSITE" id="PS50837">
    <property type="entry name" value="NACHT"/>
    <property type="match status" value="1"/>
</dbReference>
<feature type="domain" description="NACHT" evidence="3">
    <location>
        <begin position="254"/>
        <end position="343"/>
    </location>
</feature>
<dbReference type="Proteomes" id="UP000597444">
    <property type="component" value="Unassembled WGS sequence"/>
</dbReference>
<keyword evidence="5" id="KW-1185">Reference proteome</keyword>
<dbReference type="InterPro" id="IPR035897">
    <property type="entry name" value="Toll_tir_struct_dom_sf"/>
</dbReference>
<dbReference type="Pfam" id="PF05729">
    <property type="entry name" value="NACHT"/>
    <property type="match status" value="1"/>
</dbReference>